<dbReference type="PANTHER" id="PTHR38433">
    <property type="match status" value="1"/>
</dbReference>
<dbReference type="InterPro" id="IPR012440">
    <property type="entry name" value="DUF1641"/>
</dbReference>
<accession>A0A6P1ZG31</accession>
<dbReference type="PANTHER" id="PTHR38433:SF1">
    <property type="entry name" value="DUF1641 DOMAIN-CONTAINING PROTEIN"/>
    <property type="match status" value="1"/>
</dbReference>
<dbReference type="RefSeq" id="WP_144305860.1">
    <property type="nucleotide sequence ID" value="NZ_QMIF01000008.1"/>
</dbReference>
<dbReference type="Proteomes" id="UP000434052">
    <property type="component" value="Unassembled WGS sequence"/>
</dbReference>
<reference evidence="1 2" key="1">
    <citation type="submission" date="2018-06" db="EMBL/GenBank/DDBJ databases">
        <title>Complete genome of Desulfovibrio marinus P48SEP.</title>
        <authorList>
            <person name="Crispim J.S."/>
            <person name="Vidigal P.M.P."/>
            <person name="Silva L.C.F."/>
            <person name="Araujo L.C."/>
            <person name="Laguardia C.N."/>
            <person name="Dias R.S."/>
            <person name="Sousa M.P."/>
            <person name="Paula S.O."/>
            <person name="Silva C."/>
        </authorList>
    </citation>
    <scope>NUCLEOTIDE SEQUENCE [LARGE SCALE GENOMIC DNA]</scope>
    <source>
        <strain evidence="1 2">P48SEP</strain>
    </source>
</reference>
<evidence type="ECO:0008006" key="3">
    <source>
        <dbReference type="Google" id="ProtNLM"/>
    </source>
</evidence>
<comment type="caution">
    <text evidence="1">The sequence shown here is derived from an EMBL/GenBank/DDBJ whole genome shotgun (WGS) entry which is preliminary data.</text>
</comment>
<dbReference type="OrthoDB" id="5451358at2"/>
<name>A0A6P1ZG31_9BACT</name>
<evidence type="ECO:0000313" key="2">
    <source>
        <dbReference type="Proteomes" id="UP000434052"/>
    </source>
</evidence>
<protein>
    <recommendedName>
        <fullName evidence="3">DUF1641 domain-containing protein</fullName>
    </recommendedName>
</protein>
<organism evidence="1 2">
    <name type="scientific">Oceanidesulfovibrio marinus</name>
    <dbReference type="NCBI Taxonomy" id="370038"/>
    <lineage>
        <taxon>Bacteria</taxon>
        <taxon>Pseudomonadati</taxon>
        <taxon>Thermodesulfobacteriota</taxon>
        <taxon>Desulfovibrionia</taxon>
        <taxon>Desulfovibrionales</taxon>
        <taxon>Desulfovibrionaceae</taxon>
        <taxon>Oceanidesulfovibrio</taxon>
    </lineage>
</organism>
<dbReference type="EMBL" id="QMIF01000008">
    <property type="protein sequence ID" value="TVM33131.1"/>
    <property type="molecule type" value="Genomic_DNA"/>
</dbReference>
<dbReference type="Pfam" id="PF07849">
    <property type="entry name" value="DUF1641"/>
    <property type="match status" value="1"/>
</dbReference>
<proteinExistence type="predicted"/>
<gene>
    <name evidence="1" type="ORF">DQK91_13310</name>
</gene>
<evidence type="ECO:0000313" key="1">
    <source>
        <dbReference type="EMBL" id="TVM33131.1"/>
    </source>
</evidence>
<dbReference type="AlphaFoldDB" id="A0A6P1ZG31"/>
<sequence>MAHNDEVLERLSALESQVALLVERIEPVTRSARSVEELKNELAPRVEEAVRALIVELSDVEADFLLEDMLFLLKKSLRNVRNLTFMMESMSNLIDFAVTAEPLLKTTIHQWIQELDELDKRGVFSLLRKQLELLERIADEFDEDDLNAMNDSLVGLLGLARGLGDKNAVAVLERLAAAPAKVDLDTVQPVGLRGMVRAARDPDMRRGMGVMLELLKAVGSNGQ</sequence>